<dbReference type="InterPro" id="IPR050288">
    <property type="entry name" value="Cellulose_deg_GH3"/>
</dbReference>
<dbReference type="InterPro" id="IPR013783">
    <property type="entry name" value="Ig-like_fold"/>
</dbReference>
<evidence type="ECO:0000259" key="3">
    <source>
        <dbReference type="SMART" id="SM01217"/>
    </source>
</evidence>
<reference evidence="4" key="1">
    <citation type="submission" date="2019-03" db="EMBL/GenBank/DDBJ databases">
        <title>Single cell metagenomics reveals metabolic interactions within the superorganism composed of flagellate Streblomastix strix and complex community of Bacteroidetes bacteria on its surface.</title>
        <authorList>
            <person name="Treitli S.C."/>
            <person name="Kolisko M."/>
            <person name="Husnik F."/>
            <person name="Keeling P."/>
            <person name="Hampl V."/>
        </authorList>
    </citation>
    <scope>NUCLEOTIDE SEQUENCE</scope>
    <source>
        <strain evidence="4">STM</strain>
    </source>
</reference>
<gene>
    <name evidence="4" type="ORF">EZS27_030379</name>
</gene>
<comment type="caution">
    <text evidence="4">The sequence shown here is derived from an EMBL/GenBank/DDBJ whole genome shotgun (WGS) entry which is preliminary data.</text>
</comment>
<evidence type="ECO:0000256" key="1">
    <source>
        <dbReference type="ARBA" id="ARBA00005336"/>
    </source>
</evidence>
<dbReference type="Gene3D" id="2.60.40.10">
    <property type="entry name" value="Immunoglobulins"/>
    <property type="match status" value="1"/>
</dbReference>
<dbReference type="InterPro" id="IPR026891">
    <property type="entry name" value="Fn3-like"/>
</dbReference>
<dbReference type="EMBL" id="SNRY01003781">
    <property type="protein sequence ID" value="KAA6319759.1"/>
    <property type="molecule type" value="Genomic_DNA"/>
</dbReference>
<protein>
    <submittedName>
        <fullName evidence="4">Thermostable beta-glucosidase B</fullName>
        <ecNumber evidence="4">3.2.1.21</ecNumber>
    </submittedName>
</protein>
<dbReference type="PANTHER" id="PTHR42715:SF10">
    <property type="entry name" value="BETA-GLUCOSIDASE"/>
    <property type="match status" value="1"/>
</dbReference>
<keyword evidence="2 4" id="KW-0378">Hydrolase</keyword>
<dbReference type="Pfam" id="PF14310">
    <property type="entry name" value="Fn3-like"/>
    <property type="match status" value="1"/>
</dbReference>
<dbReference type="SMART" id="SM01217">
    <property type="entry name" value="Fn3_like"/>
    <property type="match status" value="1"/>
</dbReference>
<dbReference type="FunFam" id="2.60.40.10:FF:000495">
    <property type="entry name" value="Periplasmic beta-glucosidase"/>
    <property type="match status" value="1"/>
</dbReference>
<evidence type="ECO:0000256" key="2">
    <source>
        <dbReference type="ARBA" id="ARBA00022801"/>
    </source>
</evidence>
<feature type="domain" description="Fibronectin type III-like" evidence="3">
    <location>
        <begin position="35"/>
        <end position="105"/>
    </location>
</feature>
<dbReference type="PANTHER" id="PTHR42715">
    <property type="entry name" value="BETA-GLUCOSIDASE"/>
    <property type="match status" value="1"/>
</dbReference>
<proteinExistence type="inferred from homology"/>
<name>A0A5J4QEY3_9ZZZZ</name>
<dbReference type="AlphaFoldDB" id="A0A5J4QEY3"/>
<keyword evidence="4" id="KW-0326">Glycosidase</keyword>
<comment type="similarity">
    <text evidence="1">Belongs to the glycosyl hydrolase 3 family.</text>
</comment>
<dbReference type="GO" id="GO:0008422">
    <property type="term" value="F:beta-glucosidase activity"/>
    <property type="evidence" value="ECO:0007669"/>
    <property type="project" value="UniProtKB-EC"/>
</dbReference>
<dbReference type="EC" id="3.2.1.21" evidence="4"/>
<sequence>MNTKTYKRKKEKYGSNESIGVTFELKNTGEREADEVVQLYVHRLGAAIEWPFKELKAFERVTLKGGESQTVTLTIPVNKLRYWNEENQKWLLEHSEIELLLGSSSSDIRLTKKVKI</sequence>
<organism evidence="4">
    <name type="scientific">termite gut metagenome</name>
    <dbReference type="NCBI Taxonomy" id="433724"/>
    <lineage>
        <taxon>unclassified sequences</taxon>
        <taxon>metagenomes</taxon>
        <taxon>organismal metagenomes</taxon>
    </lineage>
</organism>
<evidence type="ECO:0000313" key="4">
    <source>
        <dbReference type="EMBL" id="KAA6319759.1"/>
    </source>
</evidence>
<accession>A0A5J4QEY3</accession>